<dbReference type="Pfam" id="PF04978">
    <property type="entry name" value="MST"/>
    <property type="match status" value="1"/>
</dbReference>
<reference evidence="1 2" key="1">
    <citation type="submission" date="2017-06" db="EMBL/GenBank/DDBJ databases">
        <authorList>
            <person name="Kim H.J."/>
            <person name="Triplett B.A."/>
        </authorList>
    </citation>
    <scope>NUCLEOTIDE SEQUENCE [LARGE SCALE GENOMIC DNA]</scope>
    <source>
        <strain evidence="1 2">DSM 45207</strain>
    </source>
</reference>
<dbReference type="Proteomes" id="UP000198348">
    <property type="component" value="Unassembled WGS sequence"/>
</dbReference>
<gene>
    <name evidence="1" type="ORF">SAMN06265360_11619</name>
</gene>
<dbReference type="SUPFAM" id="SSF109854">
    <property type="entry name" value="DinB/YfiT-like putative metalloenzymes"/>
    <property type="match status" value="1"/>
</dbReference>
<sequence length="169" mass="18278">MTSADLLTDAFGRIREAVHDAVGDLPAGTLNTRIDSEANSITWLVWHLTRVQDDHIADAAGTEQVWTAYGWSHRFGLALPDESIGYGHTSEDAAAVRVDSPELLTDYHDAVHDQTVAFVAGLGDADLAQVIDEGWDPPVTLGVRLISVIGDDLQHAGQAAFLRGLLLRR</sequence>
<dbReference type="NCBIfam" id="NF047843">
    <property type="entry name" value="MST_Rv0443"/>
    <property type="match status" value="1"/>
</dbReference>
<dbReference type="EMBL" id="FZNW01000016">
    <property type="protein sequence ID" value="SNR72215.1"/>
    <property type="molecule type" value="Genomic_DNA"/>
</dbReference>
<dbReference type="AlphaFoldDB" id="A0A238YM36"/>
<name>A0A238YM36_9PSEU</name>
<proteinExistence type="predicted"/>
<dbReference type="RefSeq" id="WP_089302396.1">
    <property type="nucleotide sequence ID" value="NZ_FZNW01000016.1"/>
</dbReference>
<evidence type="ECO:0008006" key="3">
    <source>
        <dbReference type="Google" id="ProtNLM"/>
    </source>
</evidence>
<dbReference type="InterPro" id="IPR007061">
    <property type="entry name" value="MST-like"/>
</dbReference>
<keyword evidence="2" id="KW-1185">Reference proteome</keyword>
<dbReference type="InterPro" id="IPR034660">
    <property type="entry name" value="DinB/YfiT-like"/>
</dbReference>
<evidence type="ECO:0000313" key="1">
    <source>
        <dbReference type="EMBL" id="SNR72215.1"/>
    </source>
</evidence>
<accession>A0A238YM36</accession>
<dbReference type="OrthoDB" id="2363925at2"/>
<protein>
    <recommendedName>
        <fullName evidence="3">DinB superfamily protein</fullName>
    </recommendedName>
</protein>
<dbReference type="Gene3D" id="1.20.120.450">
    <property type="entry name" value="dinb family like domain"/>
    <property type="match status" value="1"/>
</dbReference>
<evidence type="ECO:0000313" key="2">
    <source>
        <dbReference type="Proteomes" id="UP000198348"/>
    </source>
</evidence>
<organism evidence="1 2">
    <name type="scientific">Haloechinothrix alba</name>
    <dbReference type="NCBI Taxonomy" id="664784"/>
    <lineage>
        <taxon>Bacteria</taxon>
        <taxon>Bacillati</taxon>
        <taxon>Actinomycetota</taxon>
        <taxon>Actinomycetes</taxon>
        <taxon>Pseudonocardiales</taxon>
        <taxon>Pseudonocardiaceae</taxon>
        <taxon>Haloechinothrix</taxon>
    </lineage>
</organism>